<sequence length="429" mass="48096">NDANVYDYATTERGMGKGPWLNDTDQDKHSDVSPVYADANDTDTSFYFTLERNPAEVTADADEGTYVIAIPDNVYDKPEDDTTMELNNGGTNIQGGGQFYHTLEECDEELSCQNTVPKETEKQDGVSIEIEEHELSDNDTYVVNIPNDENGMKYKLSEAESKGETTESENEDTEQTYVVNIPNENIDAPKVSPKINGDKSLRQIGIEKDINDGYSGQLGVEEDNCDRQKRINSSSAEDEFGPKVDGYYSEEIYENVNTCLYPNNEGHVAHKMLPEEFSIAVKNETNSENNTAAANSQGNLGYIDDDLLAQNKIDENARQNSIDNDNTHVVQVETLASARLSENTTRNDNQCYFDDDIYEDWEDNIIGRVKTVSGESGDELNASADEQNESGDEIYQNFDIINEQDQDSGESFYQNLKDFRPSLVMQDVR</sequence>
<keyword evidence="2" id="KW-1185">Reference proteome</keyword>
<feature type="non-terminal residue" evidence="1">
    <location>
        <position position="1"/>
    </location>
</feature>
<dbReference type="Proteomes" id="UP001152795">
    <property type="component" value="Unassembled WGS sequence"/>
</dbReference>
<organism evidence="1 2">
    <name type="scientific">Paramuricea clavata</name>
    <name type="common">Red gorgonian</name>
    <name type="synonym">Violescent sea-whip</name>
    <dbReference type="NCBI Taxonomy" id="317549"/>
    <lineage>
        <taxon>Eukaryota</taxon>
        <taxon>Metazoa</taxon>
        <taxon>Cnidaria</taxon>
        <taxon>Anthozoa</taxon>
        <taxon>Octocorallia</taxon>
        <taxon>Malacalcyonacea</taxon>
        <taxon>Plexauridae</taxon>
        <taxon>Paramuricea</taxon>
    </lineage>
</organism>
<comment type="caution">
    <text evidence="1">The sequence shown here is derived from an EMBL/GenBank/DDBJ whole genome shotgun (WGS) entry which is preliminary data.</text>
</comment>
<proteinExistence type="predicted"/>
<accession>A0A7D9DYQ3</accession>
<name>A0A7D9DYQ3_PARCT</name>
<protein>
    <submittedName>
        <fullName evidence="1">Uncharacterized protein</fullName>
    </submittedName>
</protein>
<reference evidence="1" key="1">
    <citation type="submission" date="2020-04" db="EMBL/GenBank/DDBJ databases">
        <authorList>
            <person name="Alioto T."/>
            <person name="Alioto T."/>
            <person name="Gomez Garrido J."/>
        </authorList>
    </citation>
    <scope>NUCLEOTIDE SEQUENCE</scope>
    <source>
        <strain evidence="1">A484AB</strain>
    </source>
</reference>
<dbReference type="EMBL" id="CACRXK020003054">
    <property type="protein sequence ID" value="CAB3997238.1"/>
    <property type="molecule type" value="Genomic_DNA"/>
</dbReference>
<dbReference type="AlphaFoldDB" id="A0A7D9DYQ3"/>
<evidence type="ECO:0000313" key="2">
    <source>
        <dbReference type="Proteomes" id="UP001152795"/>
    </source>
</evidence>
<evidence type="ECO:0000313" key="1">
    <source>
        <dbReference type="EMBL" id="CAB3997238.1"/>
    </source>
</evidence>
<gene>
    <name evidence="1" type="ORF">PACLA_8A046055</name>
</gene>
<dbReference type="OrthoDB" id="10662522at2759"/>